<dbReference type="RefSeq" id="XP_018712556.1">
    <property type="nucleotide sequence ID" value="XM_018854518.1"/>
</dbReference>
<name>A0A1A0HDK8_9ASCO</name>
<comment type="caution">
    <text evidence="2">The sequence shown here is derived from an EMBL/GenBank/DDBJ whole genome shotgun (WGS) entry which is preliminary data.</text>
</comment>
<evidence type="ECO:0000256" key="1">
    <source>
        <dbReference type="SAM" id="Phobius"/>
    </source>
</evidence>
<keyword evidence="1" id="KW-1133">Transmembrane helix</keyword>
<sequence>MGRKLTRETRQGITRMLLGYTGCFHLGLLLASTGGRLHFRFAHCRVQIFTKSAYVAQAQKLSEGLNTILGGILGAPSSDYFPTHYSAVLNLCWSLNGIFQIPVSRNVFGKLWLRLCAQLRSTLKK</sequence>
<evidence type="ECO:0000313" key="3">
    <source>
        <dbReference type="Proteomes" id="UP000092555"/>
    </source>
</evidence>
<dbReference type="AlphaFoldDB" id="A0A1A0HDK8"/>
<protein>
    <submittedName>
        <fullName evidence="2">Uncharacterized protein</fullName>
    </submittedName>
</protein>
<organism evidence="2 3">
    <name type="scientific">Metschnikowia bicuspidata var. bicuspidata NRRL YB-4993</name>
    <dbReference type="NCBI Taxonomy" id="869754"/>
    <lineage>
        <taxon>Eukaryota</taxon>
        <taxon>Fungi</taxon>
        <taxon>Dikarya</taxon>
        <taxon>Ascomycota</taxon>
        <taxon>Saccharomycotina</taxon>
        <taxon>Pichiomycetes</taxon>
        <taxon>Metschnikowiaceae</taxon>
        <taxon>Metschnikowia</taxon>
    </lineage>
</organism>
<dbReference type="GeneID" id="30027494"/>
<dbReference type="Proteomes" id="UP000092555">
    <property type="component" value="Unassembled WGS sequence"/>
</dbReference>
<keyword evidence="1" id="KW-0472">Membrane</keyword>
<gene>
    <name evidence="2" type="ORF">METBIDRAFT_145584</name>
</gene>
<accession>A0A1A0HDK8</accession>
<feature type="transmembrane region" description="Helical" evidence="1">
    <location>
        <begin position="12"/>
        <end position="31"/>
    </location>
</feature>
<reference evidence="2 3" key="1">
    <citation type="submission" date="2016-05" db="EMBL/GenBank/DDBJ databases">
        <title>Comparative genomics of biotechnologically important yeasts.</title>
        <authorList>
            <consortium name="DOE Joint Genome Institute"/>
            <person name="Riley R."/>
            <person name="Haridas S."/>
            <person name="Wolfe K.H."/>
            <person name="Lopes M.R."/>
            <person name="Hittinger C.T."/>
            <person name="Goker M."/>
            <person name="Salamov A."/>
            <person name="Wisecaver J."/>
            <person name="Long T.M."/>
            <person name="Aerts A.L."/>
            <person name="Barry K."/>
            <person name="Choi C."/>
            <person name="Clum A."/>
            <person name="Coughlan A.Y."/>
            <person name="Deshpande S."/>
            <person name="Douglass A.P."/>
            <person name="Hanson S.J."/>
            <person name="Klenk H.-P."/>
            <person name="LaButti K."/>
            <person name="Lapidus A."/>
            <person name="Lindquist E."/>
            <person name="Lipzen A."/>
            <person name="Meier-kolthoff J.P."/>
            <person name="Ohm R.A."/>
            <person name="Otillar R.P."/>
            <person name="Pangilinan J."/>
            <person name="Peng Y."/>
            <person name="Rokas A."/>
            <person name="Rosa C.A."/>
            <person name="Scheuner C."/>
            <person name="Sibirny A.A."/>
            <person name="Slot J.C."/>
            <person name="Stielow J.B."/>
            <person name="Sun H."/>
            <person name="Kurtzman C.P."/>
            <person name="Blackwell M."/>
            <person name="Grigoriev I.V."/>
            <person name="Jeffries T.W."/>
        </authorList>
    </citation>
    <scope>NUCLEOTIDE SEQUENCE [LARGE SCALE GENOMIC DNA]</scope>
    <source>
        <strain evidence="2 3">NRRL YB-4993</strain>
    </source>
</reference>
<dbReference type="EMBL" id="LXTC01000002">
    <property type="protein sequence ID" value="OBA22060.1"/>
    <property type="molecule type" value="Genomic_DNA"/>
</dbReference>
<keyword evidence="3" id="KW-1185">Reference proteome</keyword>
<proteinExistence type="predicted"/>
<keyword evidence="1" id="KW-0812">Transmembrane</keyword>
<evidence type="ECO:0000313" key="2">
    <source>
        <dbReference type="EMBL" id="OBA22060.1"/>
    </source>
</evidence>